<proteinExistence type="predicted"/>
<dbReference type="Proteomes" id="UP001177260">
    <property type="component" value="Unassembled WGS sequence"/>
</dbReference>
<comment type="caution">
    <text evidence="1">The sequence shown here is derived from an EMBL/GenBank/DDBJ whole genome shotgun (WGS) entry which is preliminary data.</text>
</comment>
<keyword evidence="2" id="KW-1185">Reference proteome</keyword>
<organism evidence="1 2">
    <name type="scientific">Aspergillus melleus</name>
    <dbReference type="NCBI Taxonomy" id="138277"/>
    <lineage>
        <taxon>Eukaryota</taxon>
        <taxon>Fungi</taxon>
        <taxon>Dikarya</taxon>
        <taxon>Ascomycota</taxon>
        <taxon>Pezizomycotina</taxon>
        <taxon>Eurotiomycetes</taxon>
        <taxon>Eurotiomycetidae</taxon>
        <taxon>Eurotiales</taxon>
        <taxon>Aspergillaceae</taxon>
        <taxon>Aspergillus</taxon>
        <taxon>Aspergillus subgen. Circumdati</taxon>
    </lineage>
</organism>
<reference evidence="1 2" key="1">
    <citation type="journal article" date="2023" name="ACS Omega">
        <title>Identification of the Neoaspergillic Acid Biosynthesis Gene Cluster by Establishing an In Vitro CRISPR-Ribonucleoprotein Genetic System in Aspergillus melleus.</title>
        <authorList>
            <person name="Yuan B."/>
            <person name="Grau M.F."/>
            <person name="Murata R.M."/>
            <person name="Torok T."/>
            <person name="Venkateswaran K."/>
            <person name="Stajich J.E."/>
            <person name="Wang C.C.C."/>
        </authorList>
    </citation>
    <scope>NUCLEOTIDE SEQUENCE [LARGE SCALE GENOMIC DNA]</scope>
    <source>
        <strain evidence="1 2">IMV 1140</strain>
    </source>
</reference>
<evidence type="ECO:0000313" key="2">
    <source>
        <dbReference type="Proteomes" id="UP001177260"/>
    </source>
</evidence>
<sequence>MRQLLEKKLIYLVKLFTVVAYAIIPSSGQPFEDAVPQMEPPVLELRSETSSFQWESETPKNEAVQRQNRWKQGEEKLLYWGLSYGTIPGMTFAAMHPDRIQRAIIDGVCDGQDYYAGIWFKSIQDADEVYKSFFEYCHEAGPTKCALAGDSAEEIKARIDELVESLKTSPVPALASANRPPDMITYTDVKAMITNALYDPMDEFETMAQLLADLLRNNGSSFADLKYQSTGRTYPETVSPGHNKYEAQASIICTDGENIDGITKDKYRRYWQTLHRQSKTIGDEWAMVRLLCIKWKTRPAWRFDGPIAGNTSHPLLFVGNTYDPVTPPRNAVKMSRKFPRSVVLQQNSVGILQHCTISAPSSCSHETIRRYFQNGDLPEPGTICESDKMVQLWSNIVESYSPQSIEFIGTLAIQILAFWIPSLCYLLLDILFPTFSRRHKIQPTAKQPTRQTILHCFLIVARNQLLTSLLHLFQIQLLHHQPYRITSSLPSLPSLVYDFILISLLLREILFYYTHRLLHHPSLYSRIHKVHHRFTAPIALSAQYAHPIEQVLANVLPIALPPQILGSHVVTFWVFLGYELLETGLVHSGPPIDPTQKGLVERRRNQVRKAQRAYRTRKEMEAALLMNYVQDLECRISRMRQSFVELMSHVTKAEIARRHPDLTHQLQNIACDFSSASQIPEPSNEPQQGGGHTHYNHSWDDPNSSTPGVFSNIHMSCTTDLSVLASAPIEMPVPSLGLPLGLPSILSGPDVPLPRNFAQRLYLNCIKRAHGLLTNPFADKTEVARVFQYSFHYSDANTMVSTFDTLLRSNSDYQVASVYRLGGAGTHYKNRQTALNIVQNVSFRQKTLSEGNSDTWFDPRDIEGWLEEHGLVIGGAQSFMYLSDYCSFEPRSGVILYAETGPSQFSERNLQQSAKILNVDRFLEELLSRGVCLGCAPGFRRVDVEAAFSLAISDDTTFIHEL</sequence>
<evidence type="ECO:0000313" key="1">
    <source>
        <dbReference type="EMBL" id="KAK1149105.1"/>
    </source>
</evidence>
<gene>
    <name evidence="1" type="ORF">N8T08_007783</name>
</gene>
<dbReference type="EMBL" id="JAOPJF010000005">
    <property type="protein sequence ID" value="KAK1149105.1"/>
    <property type="molecule type" value="Genomic_DNA"/>
</dbReference>
<accession>A0ACC3BEJ2</accession>
<name>A0ACC3BEJ2_9EURO</name>
<protein>
    <submittedName>
        <fullName evidence="1">Uncharacterized protein</fullName>
    </submittedName>
</protein>